<feature type="transmembrane region" description="Helical" evidence="6">
    <location>
        <begin position="119"/>
        <end position="138"/>
    </location>
</feature>
<keyword evidence="4 6" id="KW-1133">Transmembrane helix</keyword>
<dbReference type="STRING" id="1609559.TQ32_01990"/>
<keyword evidence="5 6" id="KW-0472">Membrane</keyword>
<feature type="domain" description="EamA" evidence="7">
    <location>
        <begin position="7"/>
        <end position="133"/>
    </location>
</feature>
<dbReference type="RefSeq" id="WP_068320503.1">
    <property type="nucleotide sequence ID" value="NZ_CP010835.1"/>
</dbReference>
<dbReference type="EMBL" id="CP010835">
    <property type="protein sequence ID" value="AMM53396.1"/>
    <property type="molecule type" value="Genomic_DNA"/>
</dbReference>
<dbReference type="PANTHER" id="PTHR42920">
    <property type="entry name" value="OS03G0707200 PROTEIN-RELATED"/>
    <property type="match status" value="1"/>
</dbReference>
<feature type="transmembrane region" description="Helical" evidence="6">
    <location>
        <begin position="231"/>
        <end position="249"/>
    </location>
</feature>
<evidence type="ECO:0000256" key="4">
    <source>
        <dbReference type="ARBA" id="ARBA00022989"/>
    </source>
</evidence>
<name>A0A127B9S2_9EURY</name>
<accession>A0A127B9S2</accession>
<reference evidence="8 9" key="2">
    <citation type="journal article" date="2016" name="Int. J. Syst. Evol. Microbiol.">
        <title>Pyrococcus kukulkanii sp. nov., a hyperthermophilic, piezophilic archaeon isolated from a deep-sea hydrothermal vent.</title>
        <authorList>
            <person name="Callac N."/>
            <person name="Oger P."/>
            <person name="Lesongeur F."/>
            <person name="Rattray J.E."/>
            <person name="Vannier P."/>
            <person name="Michoud G."/>
            <person name="Beauverger M."/>
            <person name="Gayet N."/>
            <person name="Rouxel O."/>
            <person name="Jebbar M."/>
            <person name="Godfroy A."/>
        </authorList>
    </citation>
    <scope>NUCLEOTIDE SEQUENCE [LARGE SCALE GENOMIC DNA]</scope>
    <source>
        <strain evidence="8 9">NCB100</strain>
    </source>
</reference>
<dbReference type="InterPro" id="IPR037185">
    <property type="entry name" value="EmrE-like"/>
</dbReference>
<keyword evidence="2" id="KW-1003">Cell membrane</keyword>
<gene>
    <name evidence="8" type="ORF">TQ32_01990</name>
</gene>
<organism evidence="8 9">
    <name type="scientific">Pyrococcus kukulkanii</name>
    <dbReference type="NCBI Taxonomy" id="1609559"/>
    <lineage>
        <taxon>Archaea</taxon>
        <taxon>Methanobacteriati</taxon>
        <taxon>Methanobacteriota</taxon>
        <taxon>Thermococci</taxon>
        <taxon>Thermococcales</taxon>
        <taxon>Thermococcaceae</taxon>
        <taxon>Pyrococcus</taxon>
    </lineage>
</organism>
<sequence>MKEKAKASLVLLGISVIWGSTFPVMKVAVKDFPPITFIAIRFTVASLLMLFLLKKELRGDQIIPGLILGVTLFLGHGFQIVGLKYTTASNSAFITSLYVVFTPFVAYLILRKIIKVEDSVALILAILGLYLISNARLSLNYGDLLTIIAALSFAFQIVLVEYFSRYGIGIAFWQVFWNAVLSTAYALIAEGLPTPEGSVLLAILYTGIFATALAFFAQVKYQPKVEAYRAAILYSAEPVFGHLLSLVTLGEMLSVKGYLGALLIMSAIWIELYKEKLNRN</sequence>
<dbReference type="InterPro" id="IPR051258">
    <property type="entry name" value="Diverse_Substrate_Transporter"/>
</dbReference>
<dbReference type="GO" id="GO:0005886">
    <property type="term" value="C:plasma membrane"/>
    <property type="evidence" value="ECO:0007669"/>
    <property type="project" value="UniProtKB-SubCell"/>
</dbReference>
<feature type="transmembrane region" description="Helical" evidence="6">
    <location>
        <begin position="91"/>
        <end position="110"/>
    </location>
</feature>
<feature type="domain" description="EamA" evidence="7">
    <location>
        <begin position="141"/>
        <end position="270"/>
    </location>
</feature>
<dbReference type="Pfam" id="PF00892">
    <property type="entry name" value="EamA"/>
    <property type="match status" value="2"/>
</dbReference>
<feature type="transmembrane region" description="Helical" evidence="6">
    <location>
        <begin position="144"/>
        <end position="163"/>
    </location>
</feature>
<feature type="transmembrane region" description="Helical" evidence="6">
    <location>
        <begin position="65"/>
        <end position="85"/>
    </location>
</feature>
<protein>
    <submittedName>
        <fullName evidence="8">Permease</fullName>
    </submittedName>
</protein>
<evidence type="ECO:0000256" key="3">
    <source>
        <dbReference type="ARBA" id="ARBA00022692"/>
    </source>
</evidence>
<evidence type="ECO:0000256" key="5">
    <source>
        <dbReference type="ARBA" id="ARBA00023136"/>
    </source>
</evidence>
<proteinExistence type="predicted"/>
<feature type="transmembrane region" description="Helical" evidence="6">
    <location>
        <begin position="35"/>
        <end position="53"/>
    </location>
</feature>
<evidence type="ECO:0000313" key="9">
    <source>
        <dbReference type="Proteomes" id="UP000070587"/>
    </source>
</evidence>
<feature type="transmembrane region" description="Helical" evidence="6">
    <location>
        <begin position="255"/>
        <end position="273"/>
    </location>
</feature>
<dbReference type="OrthoDB" id="17861at2157"/>
<dbReference type="PATRIC" id="fig|1609559.3.peg.402"/>
<keyword evidence="3 6" id="KW-0812">Transmembrane</keyword>
<dbReference type="GeneID" id="28490565"/>
<dbReference type="SUPFAM" id="SSF103481">
    <property type="entry name" value="Multidrug resistance efflux transporter EmrE"/>
    <property type="match status" value="2"/>
</dbReference>
<feature type="transmembrane region" description="Helical" evidence="6">
    <location>
        <begin position="200"/>
        <end position="219"/>
    </location>
</feature>
<evidence type="ECO:0000256" key="6">
    <source>
        <dbReference type="SAM" id="Phobius"/>
    </source>
</evidence>
<comment type="subcellular location">
    <subcellularLocation>
        <location evidence="1">Cell membrane</location>
        <topology evidence="1">Multi-pass membrane protein</topology>
    </subcellularLocation>
</comment>
<feature type="transmembrane region" description="Helical" evidence="6">
    <location>
        <begin position="170"/>
        <end position="188"/>
    </location>
</feature>
<evidence type="ECO:0000313" key="8">
    <source>
        <dbReference type="EMBL" id="AMM53396.1"/>
    </source>
</evidence>
<dbReference type="PANTHER" id="PTHR42920:SF5">
    <property type="entry name" value="EAMA DOMAIN-CONTAINING PROTEIN"/>
    <property type="match status" value="1"/>
</dbReference>
<dbReference type="InterPro" id="IPR000620">
    <property type="entry name" value="EamA_dom"/>
</dbReference>
<evidence type="ECO:0000259" key="7">
    <source>
        <dbReference type="Pfam" id="PF00892"/>
    </source>
</evidence>
<dbReference type="AlphaFoldDB" id="A0A127B9S2"/>
<dbReference type="Proteomes" id="UP000070587">
    <property type="component" value="Chromosome"/>
</dbReference>
<dbReference type="KEGG" id="pyc:TQ32_01990"/>
<evidence type="ECO:0000256" key="2">
    <source>
        <dbReference type="ARBA" id="ARBA00022475"/>
    </source>
</evidence>
<evidence type="ECO:0000256" key="1">
    <source>
        <dbReference type="ARBA" id="ARBA00004651"/>
    </source>
</evidence>
<reference evidence="9" key="1">
    <citation type="submission" date="2015-02" db="EMBL/GenBank/DDBJ databases">
        <title>Pyrococcus kukulkanii sp. nov., a novel hyperthermophilic archaeon isolated from a deep-sea hydrothermal vent at the Guaymas Basin.</title>
        <authorList>
            <person name="Oger P.M."/>
            <person name="Callac N."/>
            <person name="Jebbar M."/>
            <person name="Godfroy A."/>
        </authorList>
    </citation>
    <scope>NUCLEOTIDE SEQUENCE [LARGE SCALE GENOMIC DNA]</scope>
    <source>
        <strain evidence="9">NCB100</strain>
    </source>
</reference>